<dbReference type="Pfam" id="PF13416">
    <property type="entry name" value="SBP_bac_8"/>
    <property type="match status" value="1"/>
</dbReference>
<dbReference type="InterPro" id="IPR001188">
    <property type="entry name" value="Sperm_putr-bd"/>
</dbReference>
<reference evidence="5" key="1">
    <citation type="submission" date="2020-05" db="EMBL/GenBank/DDBJ databases">
        <authorList>
            <person name="Chiriac C."/>
            <person name="Salcher M."/>
            <person name="Ghai R."/>
            <person name="Kavagutti S V."/>
        </authorList>
    </citation>
    <scope>NUCLEOTIDE SEQUENCE</scope>
</reference>
<gene>
    <name evidence="5" type="ORF">UFOPK2810_00598</name>
</gene>
<dbReference type="GO" id="GO:0042597">
    <property type="term" value="C:periplasmic space"/>
    <property type="evidence" value="ECO:0007669"/>
    <property type="project" value="UniProtKB-SubCell"/>
</dbReference>
<protein>
    <submittedName>
        <fullName evidence="5">Unannotated protein</fullName>
    </submittedName>
</protein>
<dbReference type="EMBL" id="CAEZYZ010000079">
    <property type="protein sequence ID" value="CAB4746078.1"/>
    <property type="molecule type" value="Genomic_DNA"/>
</dbReference>
<dbReference type="SUPFAM" id="SSF53850">
    <property type="entry name" value="Periplasmic binding protein-like II"/>
    <property type="match status" value="1"/>
</dbReference>
<dbReference type="PANTHER" id="PTHR30222:SF12">
    <property type="entry name" value="NORSPERMIDINE SENSOR"/>
    <property type="match status" value="1"/>
</dbReference>
<comment type="subcellular location">
    <subcellularLocation>
        <location evidence="1">Periplasm</location>
    </subcellularLocation>
</comment>
<sequence length="386" mass="40787">MTRMKTRRGFAAAMALSAASVLVLAGCGGEATPAGAGASEPAAPAASEAPASAPAAAADFPTANGGELNLYNWTDYISPELLKRFETETGITVNLDNFDSNETLLAKLQAGGANYDVIVPSDYMVAQMIELGLLDAVDPSSFPNGANIKPAFLDVYFDQGRKYTAPYMYGTTGIAYDPAKTGGEITSWADFFSPDSPAVGKVGTLNDQVEVIHAALRAVGAQPCSTDKADYVKVEKLLADWKPGVAVINSDGVIGRMASGEQSMHMMWNGAFHRAKADNPALSYAFPSEGLNLWQDNFAIPVGAQNIDNAKIFINWMMDPANIGEATNFVGYDNGITGSDAFMQADIASDPAVIMSTENAALAKPTPGCSVEAIDLYDQVWTTFKK</sequence>
<evidence type="ECO:0000256" key="1">
    <source>
        <dbReference type="ARBA" id="ARBA00004418"/>
    </source>
</evidence>
<keyword evidence="2" id="KW-0813">Transport</keyword>
<dbReference type="InterPro" id="IPR006059">
    <property type="entry name" value="SBP"/>
</dbReference>
<proteinExistence type="predicted"/>
<evidence type="ECO:0000313" key="5">
    <source>
        <dbReference type="EMBL" id="CAB4746078.1"/>
    </source>
</evidence>
<dbReference type="PROSITE" id="PS51318">
    <property type="entry name" value="TAT"/>
    <property type="match status" value="1"/>
</dbReference>
<dbReference type="GO" id="GO:0019808">
    <property type="term" value="F:polyamine binding"/>
    <property type="evidence" value="ECO:0007669"/>
    <property type="project" value="InterPro"/>
</dbReference>
<dbReference type="GO" id="GO:0015846">
    <property type="term" value="P:polyamine transport"/>
    <property type="evidence" value="ECO:0007669"/>
    <property type="project" value="InterPro"/>
</dbReference>
<organism evidence="5">
    <name type="scientific">freshwater metagenome</name>
    <dbReference type="NCBI Taxonomy" id="449393"/>
    <lineage>
        <taxon>unclassified sequences</taxon>
        <taxon>metagenomes</taxon>
        <taxon>ecological metagenomes</taxon>
    </lineage>
</organism>
<name>A0A6J6TG15_9ZZZZ</name>
<dbReference type="PROSITE" id="PS51257">
    <property type="entry name" value="PROKAR_LIPOPROTEIN"/>
    <property type="match status" value="1"/>
</dbReference>
<evidence type="ECO:0000256" key="2">
    <source>
        <dbReference type="ARBA" id="ARBA00022448"/>
    </source>
</evidence>
<dbReference type="PIRSF" id="PIRSF019574">
    <property type="entry name" value="Periplasmic_polyamine_BP"/>
    <property type="match status" value="1"/>
</dbReference>
<accession>A0A6J6TG15</accession>
<dbReference type="PRINTS" id="PR00909">
    <property type="entry name" value="SPERMDNBNDNG"/>
</dbReference>
<dbReference type="AlphaFoldDB" id="A0A6J6TG15"/>
<dbReference type="InterPro" id="IPR006311">
    <property type="entry name" value="TAT_signal"/>
</dbReference>
<dbReference type="PANTHER" id="PTHR30222">
    <property type="entry name" value="SPERMIDINE/PUTRESCINE-BINDING PERIPLASMIC PROTEIN"/>
    <property type="match status" value="1"/>
</dbReference>
<keyword evidence="4" id="KW-0574">Periplasm</keyword>
<dbReference type="Gene3D" id="3.40.190.10">
    <property type="entry name" value="Periplasmic binding protein-like II"/>
    <property type="match status" value="2"/>
</dbReference>
<evidence type="ECO:0000256" key="3">
    <source>
        <dbReference type="ARBA" id="ARBA00022729"/>
    </source>
</evidence>
<keyword evidence="3" id="KW-0732">Signal</keyword>
<evidence type="ECO:0000256" key="4">
    <source>
        <dbReference type="ARBA" id="ARBA00022764"/>
    </source>
</evidence>